<organism evidence="3 5">
    <name type="scientific">Bursaphelenchus xylophilus</name>
    <name type="common">Pinewood nematode worm</name>
    <name type="synonym">Aphelenchoides xylophilus</name>
    <dbReference type="NCBI Taxonomy" id="6326"/>
    <lineage>
        <taxon>Eukaryota</taxon>
        <taxon>Metazoa</taxon>
        <taxon>Ecdysozoa</taxon>
        <taxon>Nematoda</taxon>
        <taxon>Chromadorea</taxon>
        <taxon>Rhabditida</taxon>
        <taxon>Tylenchina</taxon>
        <taxon>Tylenchomorpha</taxon>
        <taxon>Aphelenchoidea</taxon>
        <taxon>Aphelenchoididae</taxon>
        <taxon>Bursaphelenchus</taxon>
    </lineage>
</organism>
<feature type="transmembrane region" description="Helical" evidence="1">
    <location>
        <begin position="114"/>
        <end position="131"/>
    </location>
</feature>
<protein>
    <submittedName>
        <fullName evidence="2">(pine wood nematode) hypothetical protein</fullName>
    </submittedName>
</protein>
<feature type="transmembrane region" description="Helical" evidence="1">
    <location>
        <begin position="83"/>
        <end position="102"/>
    </location>
</feature>
<evidence type="ECO:0000313" key="5">
    <source>
        <dbReference type="WBParaSite" id="BXY_0750400.1"/>
    </source>
</evidence>
<evidence type="ECO:0000313" key="4">
    <source>
        <dbReference type="Proteomes" id="UP000659654"/>
    </source>
</evidence>
<feature type="transmembrane region" description="Helical" evidence="1">
    <location>
        <begin position="30"/>
        <end position="47"/>
    </location>
</feature>
<evidence type="ECO:0000256" key="1">
    <source>
        <dbReference type="SAM" id="Phobius"/>
    </source>
</evidence>
<feature type="transmembrane region" description="Helical" evidence="1">
    <location>
        <begin position="53"/>
        <end position="71"/>
    </location>
</feature>
<feature type="transmembrane region" description="Helical" evidence="1">
    <location>
        <begin position="6"/>
        <end position="23"/>
    </location>
</feature>
<feature type="transmembrane region" description="Helical" evidence="1">
    <location>
        <begin position="174"/>
        <end position="196"/>
    </location>
</feature>
<reference evidence="5" key="1">
    <citation type="submission" date="2016-11" db="UniProtKB">
        <authorList>
            <consortium name="WormBaseParasite"/>
        </authorList>
    </citation>
    <scope>IDENTIFICATION</scope>
</reference>
<dbReference type="AlphaFoldDB" id="A0A1I7S3C3"/>
<evidence type="ECO:0000313" key="2">
    <source>
        <dbReference type="EMBL" id="CAD5226766.1"/>
    </source>
</evidence>
<name>A0A1I7S3C3_BURXY</name>
<dbReference type="EMBL" id="CAJFDI010000004">
    <property type="protein sequence ID" value="CAD5226766.1"/>
    <property type="molecule type" value="Genomic_DNA"/>
</dbReference>
<keyword evidence="1" id="KW-0472">Membrane</keyword>
<dbReference type="OrthoDB" id="10354595at2759"/>
<keyword evidence="1" id="KW-1133">Transmembrane helix</keyword>
<keyword evidence="4" id="KW-1185">Reference proteome</keyword>
<dbReference type="WBParaSite" id="BXY_0750400.1">
    <property type="protein sequence ID" value="BXY_0750400.1"/>
    <property type="gene ID" value="BXY_0750400"/>
</dbReference>
<dbReference type="Proteomes" id="UP000659654">
    <property type="component" value="Unassembled WGS sequence"/>
</dbReference>
<dbReference type="EMBL" id="CAJFCV020000004">
    <property type="protein sequence ID" value="CAG9116208.1"/>
    <property type="molecule type" value="Genomic_DNA"/>
</dbReference>
<accession>A0A1I7S3C3</accession>
<feature type="transmembrane region" description="Helical" evidence="1">
    <location>
        <begin position="202"/>
        <end position="221"/>
    </location>
</feature>
<keyword evidence="1" id="KW-0812">Transmembrane</keyword>
<proteinExistence type="predicted"/>
<reference evidence="2" key="2">
    <citation type="submission" date="2020-09" db="EMBL/GenBank/DDBJ databases">
        <authorList>
            <person name="Kikuchi T."/>
        </authorList>
    </citation>
    <scope>NUCLEOTIDE SEQUENCE</scope>
    <source>
        <strain evidence="2">Ka4C1</strain>
    </source>
</reference>
<evidence type="ECO:0000313" key="3">
    <source>
        <dbReference type="Proteomes" id="UP000095284"/>
    </source>
</evidence>
<sequence length="277" mass="31870">MFRTLAVILFMASVAVALCCPLFRRTRKGIIYIHFCLIQAFHVWFNADEHLVGYNYSNILLCAAAIPIFIEHSLTMNQACKEIELHEAFMVTVSLVLFDWFSKLAFETSRFTSIYIYTTGLACLVYFYVNLEMKPWKDANLDELASIEHDSLFIDFRNRLNMTGRGGDLRLVQIFGRLALGLVPYFGGFVWIRYLFVLSDCVSIVGIMFSPPIVGGMVQVMKMLGRFIVERQLQKRIKEALKKYKRRGAQSPSRELLLANVEEEFNDESGFVTTEFV</sequence>
<gene>
    <name evidence="2" type="ORF">BXYJ_LOCUS9311</name>
</gene>
<dbReference type="Proteomes" id="UP000095284">
    <property type="component" value="Unplaced"/>
</dbReference>
<dbReference type="Proteomes" id="UP000582659">
    <property type="component" value="Unassembled WGS sequence"/>
</dbReference>